<protein>
    <submittedName>
        <fullName evidence="1">Uncharacterized protein</fullName>
    </submittedName>
</protein>
<evidence type="ECO:0000313" key="1">
    <source>
        <dbReference type="EMBL" id="DAE07446.1"/>
    </source>
</evidence>
<reference evidence="1" key="1">
    <citation type="journal article" date="2021" name="Proc. Natl. Acad. Sci. U.S.A.">
        <title>A Catalog of Tens of Thousands of Viruses from Human Metagenomes Reveals Hidden Associations with Chronic Diseases.</title>
        <authorList>
            <person name="Tisza M.J."/>
            <person name="Buck C.B."/>
        </authorList>
    </citation>
    <scope>NUCLEOTIDE SEQUENCE</scope>
    <source>
        <strain evidence="1">CtRcp9</strain>
    </source>
</reference>
<accession>A0A8S5PK56</accession>
<dbReference type="EMBL" id="BK015450">
    <property type="protein sequence ID" value="DAE07446.1"/>
    <property type="molecule type" value="Genomic_DNA"/>
</dbReference>
<sequence length="49" mass="5331">MLTSPSCDVVVSIPGEIKANCELNLAISVAACFELYPRFVTLFIKNKKG</sequence>
<name>A0A8S5PK56_9CAUD</name>
<organism evidence="1">
    <name type="scientific">Siphoviridae sp. ctRcp9</name>
    <dbReference type="NCBI Taxonomy" id="2825504"/>
    <lineage>
        <taxon>Viruses</taxon>
        <taxon>Duplodnaviria</taxon>
        <taxon>Heunggongvirae</taxon>
        <taxon>Uroviricota</taxon>
        <taxon>Caudoviricetes</taxon>
    </lineage>
</organism>
<proteinExistence type="predicted"/>